<dbReference type="AlphaFoldDB" id="A0A7E4VGE0"/>
<comment type="similarity">
    <text evidence="1">Belongs to the short-chain dehydrogenases/reductases (SDR) family.</text>
</comment>
<proteinExistence type="inferred from homology"/>
<protein>
    <submittedName>
        <fullName evidence="3">NAD(P)-binding protein</fullName>
    </submittedName>
</protein>
<dbReference type="InterPro" id="IPR036291">
    <property type="entry name" value="NAD(P)-bd_dom_sf"/>
</dbReference>
<dbReference type="PANTHER" id="PTHR43975:SF2">
    <property type="entry name" value="EG:BACR7A4.14 PROTEIN-RELATED"/>
    <property type="match status" value="1"/>
</dbReference>
<dbReference type="PANTHER" id="PTHR43975">
    <property type="entry name" value="ZGC:101858"/>
    <property type="match status" value="1"/>
</dbReference>
<dbReference type="FunFam" id="3.40.50.720:FF:000084">
    <property type="entry name" value="Short-chain dehydrogenase reductase"/>
    <property type="match status" value="1"/>
</dbReference>
<evidence type="ECO:0000313" key="3">
    <source>
        <dbReference type="WBParaSite" id="Pan_g20577.t1"/>
    </source>
</evidence>
<evidence type="ECO:0000313" key="2">
    <source>
        <dbReference type="Proteomes" id="UP000492821"/>
    </source>
</evidence>
<reference evidence="3" key="2">
    <citation type="submission" date="2020-10" db="UniProtKB">
        <authorList>
            <consortium name="WormBaseParasite"/>
        </authorList>
    </citation>
    <scope>IDENTIFICATION</scope>
</reference>
<name>A0A7E4VGE0_PANRE</name>
<dbReference type="PRINTS" id="PR00080">
    <property type="entry name" value="SDRFAMILY"/>
</dbReference>
<evidence type="ECO:0000256" key="1">
    <source>
        <dbReference type="RuleBase" id="RU000363"/>
    </source>
</evidence>
<dbReference type="WBParaSite" id="Pan_g20577.t1">
    <property type="protein sequence ID" value="Pan_g20577.t1"/>
    <property type="gene ID" value="Pan_g20577"/>
</dbReference>
<dbReference type="InterPro" id="IPR002347">
    <property type="entry name" value="SDR_fam"/>
</dbReference>
<reference evidence="2" key="1">
    <citation type="journal article" date="2013" name="Genetics">
        <title>The draft genome and transcriptome of Panagrellus redivivus are shaped by the harsh demands of a free-living lifestyle.</title>
        <authorList>
            <person name="Srinivasan J."/>
            <person name="Dillman A.R."/>
            <person name="Macchietto M.G."/>
            <person name="Heikkinen L."/>
            <person name="Lakso M."/>
            <person name="Fracchia K.M."/>
            <person name="Antoshechkin I."/>
            <person name="Mortazavi A."/>
            <person name="Wong G."/>
            <person name="Sternberg P.W."/>
        </authorList>
    </citation>
    <scope>NUCLEOTIDE SEQUENCE [LARGE SCALE GENOMIC DNA]</scope>
    <source>
        <strain evidence="2">MT8872</strain>
    </source>
</reference>
<dbReference type="Pfam" id="PF00106">
    <property type="entry name" value="adh_short"/>
    <property type="match status" value="1"/>
</dbReference>
<accession>A0A7E4VGE0</accession>
<keyword evidence="2" id="KW-1185">Reference proteome</keyword>
<organism evidence="2 3">
    <name type="scientific">Panagrellus redivivus</name>
    <name type="common">Microworm</name>
    <dbReference type="NCBI Taxonomy" id="6233"/>
    <lineage>
        <taxon>Eukaryota</taxon>
        <taxon>Metazoa</taxon>
        <taxon>Ecdysozoa</taxon>
        <taxon>Nematoda</taxon>
        <taxon>Chromadorea</taxon>
        <taxon>Rhabditida</taxon>
        <taxon>Tylenchina</taxon>
        <taxon>Panagrolaimomorpha</taxon>
        <taxon>Panagrolaimoidea</taxon>
        <taxon>Panagrolaimidae</taxon>
        <taxon>Panagrellus</taxon>
    </lineage>
</organism>
<dbReference type="Gene3D" id="3.40.50.720">
    <property type="entry name" value="NAD(P)-binding Rossmann-like Domain"/>
    <property type="match status" value="1"/>
</dbReference>
<dbReference type="PRINTS" id="PR00081">
    <property type="entry name" value="GDHRDH"/>
</dbReference>
<dbReference type="Proteomes" id="UP000492821">
    <property type="component" value="Unassembled WGS sequence"/>
</dbReference>
<dbReference type="SUPFAM" id="SSF51735">
    <property type="entry name" value="NAD(P)-binding Rossmann-fold domains"/>
    <property type="match status" value="1"/>
</dbReference>
<sequence>MSSIGLIDVPQDYLQKLFQTEMPWHFQFVFNVVSSPQSSCCAVCIVVMGRFTDKVVIVTGSSAGIGKAVILGFAKEGASVVLHGTNTERLAEAEKALHAAGIPDSRILKIQGYLNEDTVQDRVINETVARFGKIDVLVNNAGVYKKPGRSQNLTENYDYVFAVNVRAVFRLVELATPHLEKTKGNIVNVSSIASFSKPFESGTDNGAYGMSKAAIDRFTQNINQSLMKKGIRINNINPGPFESNILNRSLGDNATKEQTAAAIKFDSNGLLSFVTSAKRIGDVEELVPAFLLLADEKSSFITGSIWVIDGGMSTWAPEATDLNL</sequence>